<proteinExistence type="predicted"/>
<dbReference type="EMBL" id="JOKZ01000039">
    <property type="protein sequence ID" value="KKP05855.1"/>
    <property type="molecule type" value="Genomic_DNA"/>
</dbReference>
<dbReference type="CDD" id="cd02537">
    <property type="entry name" value="GT8_Glycogenin"/>
    <property type="match status" value="1"/>
</dbReference>
<dbReference type="SUPFAM" id="SSF56112">
    <property type="entry name" value="Protein kinase-like (PK-like)"/>
    <property type="match status" value="1"/>
</dbReference>
<dbReference type="InterPro" id="IPR050587">
    <property type="entry name" value="GNT1/Glycosyltrans_8"/>
</dbReference>
<dbReference type="GO" id="GO:0016757">
    <property type="term" value="F:glycosyltransferase activity"/>
    <property type="evidence" value="ECO:0007669"/>
    <property type="project" value="InterPro"/>
</dbReference>
<dbReference type="InterPro" id="IPR011009">
    <property type="entry name" value="Kinase-like_dom_sf"/>
</dbReference>
<reference evidence="3" key="1">
    <citation type="journal article" date="2015" name="Genome Announc.">
        <title>Draft whole-genome sequence of the biocontrol agent Trichoderma harzianum T6776.</title>
        <authorList>
            <person name="Baroncelli R."/>
            <person name="Piaggeschi G."/>
            <person name="Fiorini L."/>
            <person name="Bertolini E."/>
            <person name="Zapparata A."/>
            <person name="Pe M.E."/>
            <person name="Sarrocco S."/>
            <person name="Vannacci G."/>
        </authorList>
    </citation>
    <scope>NUCLEOTIDE SEQUENCE [LARGE SCALE GENOMIC DNA]</scope>
    <source>
        <strain evidence="3">T6776</strain>
    </source>
</reference>
<sequence>MGDKLTSAILSEGFMGLKLFGTGTHGQIYGAYDKKLDNMVAIKKLDISTPAQAERLKHEIAAIKKVKHRNIVPILYALVRPRMALLVIPPKPSNLVALIPLQYDLTVKTSAFYCLTIQMLSALTYLQEEGLPHRNIKPTNILVEASGPGFHFQLTDFALAQPLAIIDINKTYYKAPETYVDTYPVTTKQDVWSLFVTLAISCGYLSETELSNRPPSAAAWAVVEAGVQMGELEAMAQQNPTLRASASVMFHQLRPKERVNSRGEVDYPEVSPEYVGLYGSGRLEKDAVIPLGPRADVRTLTGPLGLGSGVPAGVSALPPATPEPYQYLPSGLGLFDESTSMAIEAPNERMSSPSSHSELFKQQPDYEHFRFNQYDSVTQRCLASCCNNNTNTNNTNTPRSLSWTSSSQSLSPHAPAFVPVSPPLAPTTPLPLRAITPTETWDIWGVYKISNTINFSSKDYVRPYPMACDSQEEQVVEDVPLEDYKWTEDDDGPVAINPWQSPLLIWTTLITNTAYLPGLLTLNHSLRAAKSKYPLVALYTDSFPQAGHDALKLRGIPSQRIDYILPTNGKDYSNDPRFYDCWSKLVPFSLTQYTRIVQLDSDMLVLRNMDELMDLPLDDPQIHESSDTSSSKRVFAAGHACVCNPLHKPHYPKNWIPQNCAFTSQHSDPDTAQTTGADPSVGPLGFMNGGLQVVNPSAALYDQILAHMEADAVNMDFADQSLLSDLYRGRWVPLPYTYNALKTLRWEGVHNQIWRDDEVKNIHYILSPKPWDEINDEGEWTGTEESHKWWIDTNRKRKAAEKEAGIDDEF</sequence>
<dbReference type="Gene3D" id="3.30.200.20">
    <property type="entry name" value="Phosphorylase Kinase, domain 1"/>
    <property type="match status" value="1"/>
</dbReference>
<dbReference type="CDD" id="cd00180">
    <property type="entry name" value="PKc"/>
    <property type="match status" value="1"/>
</dbReference>
<organism evidence="2 3">
    <name type="scientific">Trichoderma harzianum</name>
    <name type="common">Hypocrea lixii</name>
    <dbReference type="NCBI Taxonomy" id="5544"/>
    <lineage>
        <taxon>Eukaryota</taxon>
        <taxon>Fungi</taxon>
        <taxon>Dikarya</taxon>
        <taxon>Ascomycota</taxon>
        <taxon>Pezizomycotina</taxon>
        <taxon>Sordariomycetes</taxon>
        <taxon>Hypocreomycetidae</taxon>
        <taxon>Hypocreales</taxon>
        <taxon>Hypocreaceae</taxon>
        <taxon>Trichoderma</taxon>
    </lineage>
</organism>
<dbReference type="Gene3D" id="3.90.550.10">
    <property type="entry name" value="Spore Coat Polysaccharide Biosynthesis Protein SpsA, Chain A"/>
    <property type="match status" value="1"/>
</dbReference>
<dbReference type="Pfam" id="PF01501">
    <property type="entry name" value="Glyco_transf_8"/>
    <property type="match status" value="1"/>
</dbReference>
<gene>
    <name evidence="2" type="ORF">THAR02_02052</name>
</gene>
<evidence type="ECO:0000313" key="2">
    <source>
        <dbReference type="EMBL" id="KKP05855.1"/>
    </source>
</evidence>
<dbReference type="Gene3D" id="1.10.510.10">
    <property type="entry name" value="Transferase(Phosphotransferase) domain 1"/>
    <property type="match status" value="1"/>
</dbReference>
<name>A0A0F9XMQ5_TRIHA</name>
<dbReference type="SUPFAM" id="SSF53448">
    <property type="entry name" value="Nucleotide-diphospho-sugar transferases"/>
    <property type="match status" value="1"/>
</dbReference>
<dbReference type="InterPro" id="IPR029044">
    <property type="entry name" value="Nucleotide-diphossugar_trans"/>
</dbReference>
<comment type="caution">
    <text evidence="2">The sequence shown here is derived from an EMBL/GenBank/DDBJ whole genome shotgun (WGS) entry which is preliminary data.</text>
</comment>
<dbReference type="GO" id="GO:0004672">
    <property type="term" value="F:protein kinase activity"/>
    <property type="evidence" value="ECO:0007669"/>
    <property type="project" value="InterPro"/>
</dbReference>
<dbReference type="Proteomes" id="UP000034112">
    <property type="component" value="Unassembled WGS sequence"/>
</dbReference>
<dbReference type="Pfam" id="PF00069">
    <property type="entry name" value="Pkinase"/>
    <property type="match status" value="1"/>
</dbReference>
<dbReference type="FunFam" id="3.90.550.10:FF:000171">
    <property type="entry name" value="Glycosyl transferase family protein"/>
    <property type="match status" value="1"/>
</dbReference>
<feature type="domain" description="Protein kinase" evidence="1">
    <location>
        <begin position="14"/>
        <end position="270"/>
    </location>
</feature>
<dbReference type="PANTHER" id="PTHR11183">
    <property type="entry name" value="GLYCOGENIN SUBFAMILY MEMBER"/>
    <property type="match status" value="1"/>
</dbReference>
<dbReference type="AlphaFoldDB" id="A0A0F9XMQ5"/>
<dbReference type="OrthoDB" id="2014201at2759"/>
<evidence type="ECO:0000313" key="3">
    <source>
        <dbReference type="Proteomes" id="UP000034112"/>
    </source>
</evidence>
<accession>A0A0F9XMQ5</accession>
<dbReference type="PROSITE" id="PS50011">
    <property type="entry name" value="PROTEIN_KINASE_DOM"/>
    <property type="match status" value="1"/>
</dbReference>
<dbReference type="InterPro" id="IPR000719">
    <property type="entry name" value="Prot_kinase_dom"/>
</dbReference>
<evidence type="ECO:0000259" key="1">
    <source>
        <dbReference type="PROSITE" id="PS50011"/>
    </source>
</evidence>
<dbReference type="InterPro" id="IPR002495">
    <property type="entry name" value="Glyco_trans_8"/>
</dbReference>
<protein>
    <recommendedName>
        <fullName evidence="1">Protein kinase domain-containing protein</fullName>
    </recommendedName>
</protein>
<dbReference type="GO" id="GO:0005524">
    <property type="term" value="F:ATP binding"/>
    <property type="evidence" value="ECO:0007669"/>
    <property type="project" value="InterPro"/>
</dbReference>